<organism evidence="4 5">
    <name type="scientific">Sesamum angolense</name>
    <dbReference type="NCBI Taxonomy" id="2727404"/>
    <lineage>
        <taxon>Eukaryota</taxon>
        <taxon>Viridiplantae</taxon>
        <taxon>Streptophyta</taxon>
        <taxon>Embryophyta</taxon>
        <taxon>Tracheophyta</taxon>
        <taxon>Spermatophyta</taxon>
        <taxon>Magnoliopsida</taxon>
        <taxon>eudicotyledons</taxon>
        <taxon>Gunneridae</taxon>
        <taxon>Pentapetalae</taxon>
        <taxon>asterids</taxon>
        <taxon>lamiids</taxon>
        <taxon>Lamiales</taxon>
        <taxon>Pedaliaceae</taxon>
        <taxon>Sesamum</taxon>
    </lineage>
</organism>
<dbReference type="PROSITE" id="PS50089">
    <property type="entry name" value="ZF_RING_2"/>
    <property type="match status" value="1"/>
</dbReference>
<feature type="compositionally biased region" description="Low complexity" evidence="2">
    <location>
        <begin position="190"/>
        <end position="199"/>
    </location>
</feature>
<evidence type="ECO:0000256" key="1">
    <source>
        <dbReference type="PROSITE-ProRule" id="PRU00175"/>
    </source>
</evidence>
<keyword evidence="1" id="KW-0863">Zinc-finger</keyword>
<sequence>MESGGGRGGGRELDPKSPPGRGANDSSGEESDDNELPEKATGKVVQFIEPPSRSESNRTQSDNLQADGGGGQKEGEKLRRRNSGRGTTWTSSVLVPASDIPMNKNKAMAREPSTRLNPSSLVSDDLSEPNISAVPDAAPGLLRNASRSTERPSGRPDQPGPSPMKLLQRESEEEEDEEEYEDEDDDDGGKPMAAAPAAMEEGEKDAPVRMSLMSLLAETDEDGLGYMMDEDEDEDDDEDGGDAGGIEYNSCCVCMVRHKGVAFDRCGHSFCRLCSREMGVQGGNCPLCNNYILEILDIF</sequence>
<protein>
    <recommendedName>
        <fullName evidence="3">RING-type domain-containing protein</fullName>
    </recommendedName>
</protein>
<keyword evidence="1" id="KW-0862">Zinc</keyword>
<gene>
    <name evidence="4" type="ORF">Sango_0957500</name>
</gene>
<dbReference type="InterPro" id="IPR001841">
    <property type="entry name" value="Znf_RING"/>
</dbReference>
<feature type="compositionally biased region" description="Polar residues" evidence="2">
    <location>
        <begin position="84"/>
        <end position="93"/>
    </location>
</feature>
<dbReference type="Proteomes" id="UP001289374">
    <property type="component" value="Unassembled WGS sequence"/>
</dbReference>
<dbReference type="PANTHER" id="PTHR46629">
    <property type="entry name" value="OS01G0917900 PROTEIN"/>
    <property type="match status" value="1"/>
</dbReference>
<keyword evidence="1" id="KW-0479">Metal-binding</keyword>
<dbReference type="GO" id="GO:0008270">
    <property type="term" value="F:zinc ion binding"/>
    <property type="evidence" value="ECO:0007669"/>
    <property type="project" value="UniProtKB-KW"/>
</dbReference>
<reference evidence="4" key="1">
    <citation type="submission" date="2020-06" db="EMBL/GenBank/DDBJ databases">
        <authorList>
            <person name="Li T."/>
            <person name="Hu X."/>
            <person name="Zhang T."/>
            <person name="Song X."/>
            <person name="Zhang H."/>
            <person name="Dai N."/>
            <person name="Sheng W."/>
            <person name="Hou X."/>
            <person name="Wei L."/>
        </authorList>
    </citation>
    <scope>NUCLEOTIDE SEQUENCE</scope>
    <source>
        <strain evidence="4">K16</strain>
        <tissue evidence="4">Leaf</tissue>
    </source>
</reference>
<dbReference type="InterPro" id="IPR013083">
    <property type="entry name" value="Znf_RING/FYVE/PHD"/>
</dbReference>
<feature type="compositionally biased region" description="Acidic residues" evidence="2">
    <location>
        <begin position="171"/>
        <end position="187"/>
    </location>
</feature>
<name>A0AAE2BY83_9LAMI</name>
<dbReference type="SUPFAM" id="SSF57850">
    <property type="entry name" value="RING/U-box"/>
    <property type="match status" value="1"/>
</dbReference>
<feature type="domain" description="RING-type" evidence="3">
    <location>
        <begin position="251"/>
        <end position="289"/>
    </location>
</feature>
<evidence type="ECO:0000313" key="5">
    <source>
        <dbReference type="Proteomes" id="UP001289374"/>
    </source>
</evidence>
<feature type="region of interest" description="Disordered" evidence="2">
    <location>
        <begin position="1"/>
        <end position="206"/>
    </location>
</feature>
<feature type="compositionally biased region" description="Polar residues" evidence="2">
    <location>
        <begin position="53"/>
        <end position="64"/>
    </location>
</feature>
<dbReference type="AlphaFoldDB" id="A0AAE2BY83"/>
<dbReference type="EMBL" id="JACGWL010000005">
    <property type="protein sequence ID" value="KAK4402168.1"/>
    <property type="molecule type" value="Genomic_DNA"/>
</dbReference>
<evidence type="ECO:0000259" key="3">
    <source>
        <dbReference type="PROSITE" id="PS50089"/>
    </source>
</evidence>
<reference evidence="4" key="2">
    <citation type="journal article" date="2024" name="Plant">
        <title>Genomic evolution and insights into agronomic trait innovations of Sesamum species.</title>
        <authorList>
            <person name="Miao H."/>
            <person name="Wang L."/>
            <person name="Qu L."/>
            <person name="Liu H."/>
            <person name="Sun Y."/>
            <person name="Le M."/>
            <person name="Wang Q."/>
            <person name="Wei S."/>
            <person name="Zheng Y."/>
            <person name="Lin W."/>
            <person name="Duan Y."/>
            <person name="Cao H."/>
            <person name="Xiong S."/>
            <person name="Wang X."/>
            <person name="Wei L."/>
            <person name="Li C."/>
            <person name="Ma Q."/>
            <person name="Ju M."/>
            <person name="Zhao R."/>
            <person name="Li G."/>
            <person name="Mu C."/>
            <person name="Tian Q."/>
            <person name="Mei H."/>
            <person name="Zhang T."/>
            <person name="Gao T."/>
            <person name="Zhang H."/>
        </authorList>
    </citation>
    <scope>NUCLEOTIDE SEQUENCE</scope>
    <source>
        <strain evidence="4">K16</strain>
    </source>
</reference>
<accession>A0AAE2BY83</accession>
<evidence type="ECO:0000256" key="2">
    <source>
        <dbReference type="SAM" id="MobiDB-lite"/>
    </source>
</evidence>
<dbReference type="SMART" id="SM00184">
    <property type="entry name" value="RING"/>
    <property type="match status" value="1"/>
</dbReference>
<comment type="caution">
    <text evidence="4">The sequence shown here is derived from an EMBL/GenBank/DDBJ whole genome shotgun (WGS) entry which is preliminary data.</text>
</comment>
<keyword evidence="5" id="KW-1185">Reference proteome</keyword>
<proteinExistence type="predicted"/>
<dbReference type="Gene3D" id="3.30.40.10">
    <property type="entry name" value="Zinc/RING finger domain, C3HC4 (zinc finger)"/>
    <property type="match status" value="1"/>
</dbReference>
<dbReference type="Pfam" id="PF13920">
    <property type="entry name" value="zf-C3HC4_3"/>
    <property type="match status" value="1"/>
</dbReference>
<evidence type="ECO:0000313" key="4">
    <source>
        <dbReference type="EMBL" id="KAK4402168.1"/>
    </source>
</evidence>